<organism evidence="1 2">
    <name type="scientific">Mariniradius saccharolyticus AK6</name>
    <dbReference type="NCBI Taxonomy" id="1239962"/>
    <lineage>
        <taxon>Bacteria</taxon>
        <taxon>Pseudomonadati</taxon>
        <taxon>Bacteroidota</taxon>
        <taxon>Cytophagia</taxon>
        <taxon>Cytophagales</taxon>
        <taxon>Cyclobacteriaceae</taxon>
        <taxon>Mariniradius</taxon>
    </lineage>
</organism>
<evidence type="ECO:0000313" key="2">
    <source>
        <dbReference type="Proteomes" id="UP000010953"/>
    </source>
</evidence>
<proteinExistence type="predicted"/>
<dbReference type="EMBL" id="AMZY02000003">
    <property type="protein sequence ID" value="EMS35045.1"/>
    <property type="molecule type" value="Genomic_DNA"/>
</dbReference>
<keyword evidence="2" id="KW-1185">Reference proteome</keyword>
<comment type="caution">
    <text evidence="1">The sequence shown here is derived from an EMBL/GenBank/DDBJ whole genome shotgun (WGS) entry which is preliminary data.</text>
</comment>
<protein>
    <submittedName>
        <fullName evidence="1">Uncharacterized protein</fullName>
    </submittedName>
</protein>
<accession>M7XC88</accession>
<dbReference type="AlphaFoldDB" id="M7XC88"/>
<name>M7XC88_9BACT</name>
<evidence type="ECO:0000313" key="1">
    <source>
        <dbReference type="EMBL" id="EMS35045.1"/>
    </source>
</evidence>
<reference evidence="1" key="1">
    <citation type="submission" date="2013-01" db="EMBL/GenBank/DDBJ databases">
        <title>Genome assembly of Mariniradius saccharolyticus AK6.</title>
        <authorList>
            <person name="Vaidya B."/>
            <person name="Khatri I."/>
            <person name="Tanuku N.R.S."/>
            <person name="Subramanian S."/>
            <person name="Pinnaka A."/>
        </authorList>
    </citation>
    <scope>NUCLEOTIDE SEQUENCE [LARGE SCALE GENOMIC DNA]</scope>
    <source>
        <strain evidence="1">AK6</strain>
    </source>
</reference>
<dbReference type="Proteomes" id="UP000010953">
    <property type="component" value="Unassembled WGS sequence"/>
</dbReference>
<sequence length="37" mass="4548">MIDFQWIKIRKHQKKHPKFLLLKMSENANRGNKIIEN</sequence>
<gene>
    <name evidence="1" type="ORF">C943_02937</name>
</gene>
<dbReference type="InParanoid" id="M7XC88"/>